<accession>A0A4C1T3X3</accession>
<proteinExistence type="predicted"/>
<organism evidence="1 2">
    <name type="scientific">Eumeta variegata</name>
    <name type="common">Bagworm moth</name>
    <name type="synonym">Eumeta japonica</name>
    <dbReference type="NCBI Taxonomy" id="151549"/>
    <lineage>
        <taxon>Eukaryota</taxon>
        <taxon>Metazoa</taxon>
        <taxon>Ecdysozoa</taxon>
        <taxon>Arthropoda</taxon>
        <taxon>Hexapoda</taxon>
        <taxon>Insecta</taxon>
        <taxon>Pterygota</taxon>
        <taxon>Neoptera</taxon>
        <taxon>Endopterygota</taxon>
        <taxon>Lepidoptera</taxon>
        <taxon>Glossata</taxon>
        <taxon>Ditrysia</taxon>
        <taxon>Tineoidea</taxon>
        <taxon>Psychidae</taxon>
        <taxon>Oiketicinae</taxon>
        <taxon>Eumeta</taxon>
    </lineage>
</organism>
<name>A0A4C1T3X3_EUMVA</name>
<dbReference type="EMBL" id="BGZK01000033">
    <property type="protein sequence ID" value="GBP08896.1"/>
    <property type="molecule type" value="Genomic_DNA"/>
</dbReference>
<sequence length="193" mass="21714">MPWSTELEYEKEQVRQGTVVAFRLGHSNINFWLQTAFTVERLESSTTLFGRQAQVTLLRLRVSKGSDHLLSDGLHHAGARPSPATVLRSPISPLVVNRRIAVLCKLVGSLSRSFRGVPSHVTWMCTLTGFSSSFLGISFGMDTPCDNARLTNCSLERMPNPKRRAFLRDYCAYLDRYKSQIPNLLEPRVVTSD</sequence>
<evidence type="ECO:0000313" key="2">
    <source>
        <dbReference type="Proteomes" id="UP000299102"/>
    </source>
</evidence>
<dbReference type="Proteomes" id="UP000299102">
    <property type="component" value="Unassembled WGS sequence"/>
</dbReference>
<gene>
    <name evidence="1" type="ORF">EVAR_78286_1</name>
</gene>
<keyword evidence="2" id="KW-1185">Reference proteome</keyword>
<comment type="caution">
    <text evidence="1">The sequence shown here is derived from an EMBL/GenBank/DDBJ whole genome shotgun (WGS) entry which is preliminary data.</text>
</comment>
<reference evidence="1 2" key="1">
    <citation type="journal article" date="2019" name="Commun. Biol.">
        <title>The bagworm genome reveals a unique fibroin gene that provides high tensile strength.</title>
        <authorList>
            <person name="Kono N."/>
            <person name="Nakamura H."/>
            <person name="Ohtoshi R."/>
            <person name="Tomita M."/>
            <person name="Numata K."/>
            <person name="Arakawa K."/>
        </authorList>
    </citation>
    <scope>NUCLEOTIDE SEQUENCE [LARGE SCALE GENOMIC DNA]</scope>
</reference>
<evidence type="ECO:0000313" key="1">
    <source>
        <dbReference type="EMBL" id="GBP08896.1"/>
    </source>
</evidence>
<protein>
    <submittedName>
        <fullName evidence="1">Uncharacterized protein</fullName>
    </submittedName>
</protein>
<dbReference type="AlphaFoldDB" id="A0A4C1T3X3"/>